<dbReference type="RefSeq" id="WP_119059982.1">
    <property type="nucleotide sequence ID" value="NZ_QXDF01000001.1"/>
</dbReference>
<evidence type="ECO:0000256" key="9">
    <source>
        <dbReference type="ARBA" id="ARBA00022692"/>
    </source>
</evidence>
<comment type="similarity">
    <text evidence="3">Belongs to the glycosyltransferase 2 family. OpgH subfamily.</text>
</comment>
<dbReference type="Proteomes" id="UP000266273">
    <property type="component" value="Unassembled WGS sequence"/>
</dbReference>
<dbReference type="PANTHER" id="PTHR43867">
    <property type="entry name" value="CELLULOSE SYNTHASE CATALYTIC SUBUNIT A [UDP-FORMING]"/>
    <property type="match status" value="1"/>
</dbReference>
<dbReference type="Pfam" id="PF13632">
    <property type="entry name" value="Glyco_trans_2_3"/>
    <property type="match status" value="1"/>
</dbReference>
<dbReference type="NCBIfam" id="NF003962">
    <property type="entry name" value="PRK05454.2-5"/>
    <property type="match status" value="1"/>
</dbReference>
<sequence>MSELTTPHCTTAKDESAHLTPAGLQSASTLNRRRVTITALVGGTVAVLTALWAHLLGANGFDVLDVGLIACFLISAPWTVLGFWNAIIGFWLLHVDKRWRARVAPYLAAGNSDAPINAKTAVLMTLRNEDPKRALAKLERVRRSLDATGFGRQFHFYVLSDTSDPEIAAEEEKLVADWRAGLVGKHHIVYRRRKENTGFKAGNIRDFVERFGADYDLMLPLDADSLMSGPAILQMVRIMQRHPRLGILQSLVVGTPSNSAFARIFQFGMRHGMRSFTMGSAWWQGDCGPFWGHNALVRVKPFAVHCHLPVLPGDPPLGGYVLSHDQVEAAMMRGAGYEVRVMPVEGESWEDNPPTLLDFSKRDMRWCQGNMQYWRLLGLPRLTLTSRVQLFIAIMMYLSAAAWMAMVTLGAVKAASGKLEGLDPVIGIGLFVTVITMSLTPKMTGLADAALAPGGVARYGGALRFSLGALVEILFMMLLAPVIAFALTVFMAGLVFRRSVRWNGQARDAYRLTWRTAIKGLWPQTLFGAALIAVFAVFVPQILPWIAPMVVGLLLAVPLAVLSASPQLGAWFARWGGCAIPEEFEMPAELRDDTAPAPVELLGEIEASTAKELSPVSAG</sequence>
<accession>A0A397Q260</accession>
<evidence type="ECO:0000256" key="3">
    <source>
        <dbReference type="ARBA" id="ARBA00009337"/>
    </source>
</evidence>
<feature type="transmembrane region" description="Helical" evidence="12">
    <location>
        <begin position="517"/>
        <end position="539"/>
    </location>
</feature>
<reference evidence="14 15" key="1">
    <citation type="submission" date="2018-08" db="EMBL/GenBank/DDBJ databases">
        <title>Genomic Encyclopedia of Archaeal and Bacterial Type Strains, Phase II (KMG-II): from individual species to whole genera.</title>
        <authorList>
            <person name="Goeker M."/>
        </authorList>
    </citation>
    <scope>NUCLEOTIDE SEQUENCE [LARGE SCALE GENOMIC DNA]</scope>
    <source>
        <strain evidence="14 15">DSM 5002</strain>
    </source>
</reference>
<keyword evidence="15" id="KW-1185">Reference proteome</keyword>
<organism evidence="14 15">
    <name type="scientific">Dichotomicrobium thermohalophilum</name>
    <dbReference type="NCBI Taxonomy" id="933063"/>
    <lineage>
        <taxon>Bacteria</taxon>
        <taxon>Pseudomonadati</taxon>
        <taxon>Pseudomonadota</taxon>
        <taxon>Alphaproteobacteria</taxon>
        <taxon>Hyphomicrobiales</taxon>
        <taxon>Hyphomicrobiaceae</taxon>
        <taxon>Dichotomicrobium</taxon>
    </lineage>
</organism>
<keyword evidence="10 12" id="KW-1133">Transmembrane helix</keyword>
<proteinExistence type="inferred from homology"/>
<evidence type="ECO:0000256" key="6">
    <source>
        <dbReference type="ARBA" id="ARBA00022519"/>
    </source>
</evidence>
<feature type="transmembrane region" description="Helical" evidence="12">
    <location>
        <begin position="473"/>
        <end position="496"/>
    </location>
</feature>
<evidence type="ECO:0000256" key="11">
    <source>
        <dbReference type="ARBA" id="ARBA00023136"/>
    </source>
</evidence>
<dbReference type="OrthoDB" id="9775281at2"/>
<dbReference type="EMBL" id="QXDF01000001">
    <property type="protein sequence ID" value="RIA55023.1"/>
    <property type="molecule type" value="Genomic_DNA"/>
</dbReference>
<dbReference type="GO" id="GO:0016758">
    <property type="term" value="F:hexosyltransferase activity"/>
    <property type="evidence" value="ECO:0007669"/>
    <property type="project" value="TreeGrafter"/>
</dbReference>
<protein>
    <recommendedName>
        <fullName evidence="4">Glucans biosynthesis glucosyltransferase H</fullName>
    </recommendedName>
</protein>
<comment type="subcellular location">
    <subcellularLocation>
        <location evidence="1">Cell inner membrane</location>
        <topology evidence="1">Multi-pass membrane protein</topology>
    </subcellularLocation>
</comment>
<feature type="transmembrane region" description="Helical" evidence="12">
    <location>
        <begin position="390"/>
        <end position="412"/>
    </location>
</feature>
<evidence type="ECO:0000313" key="14">
    <source>
        <dbReference type="EMBL" id="RIA55023.1"/>
    </source>
</evidence>
<evidence type="ECO:0000256" key="10">
    <source>
        <dbReference type="ARBA" id="ARBA00022989"/>
    </source>
</evidence>
<feature type="domain" description="Glycosyltransferase 2-like" evidence="13">
    <location>
        <begin position="221"/>
        <end position="414"/>
    </location>
</feature>
<evidence type="ECO:0000259" key="13">
    <source>
        <dbReference type="Pfam" id="PF13632"/>
    </source>
</evidence>
<evidence type="ECO:0000256" key="1">
    <source>
        <dbReference type="ARBA" id="ARBA00004429"/>
    </source>
</evidence>
<gene>
    <name evidence="14" type="ORF">BXY53_0073</name>
</gene>
<comment type="pathway">
    <text evidence="2">Glycan metabolism; osmoregulated periplasmic glucan (OPG) biosynthesis.</text>
</comment>
<dbReference type="GO" id="GO:0005886">
    <property type="term" value="C:plasma membrane"/>
    <property type="evidence" value="ECO:0007669"/>
    <property type="project" value="UniProtKB-SubCell"/>
</dbReference>
<feature type="transmembrane region" description="Helical" evidence="12">
    <location>
        <begin position="67"/>
        <end position="93"/>
    </location>
</feature>
<dbReference type="Gene3D" id="3.90.550.10">
    <property type="entry name" value="Spore Coat Polysaccharide Biosynthesis Protein SpsA, Chain A"/>
    <property type="match status" value="1"/>
</dbReference>
<name>A0A397Q260_9HYPH</name>
<keyword evidence="5" id="KW-1003">Cell membrane</keyword>
<evidence type="ECO:0000256" key="7">
    <source>
        <dbReference type="ARBA" id="ARBA00022676"/>
    </source>
</evidence>
<feature type="transmembrane region" description="Helical" evidence="12">
    <location>
        <begin position="35"/>
        <end position="55"/>
    </location>
</feature>
<evidence type="ECO:0000313" key="15">
    <source>
        <dbReference type="Proteomes" id="UP000266273"/>
    </source>
</evidence>
<evidence type="ECO:0000256" key="8">
    <source>
        <dbReference type="ARBA" id="ARBA00022679"/>
    </source>
</evidence>
<keyword evidence="11 12" id="KW-0472">Membrane</keyword>
<evidence type="ECO:0000256" key="2">
    <source>
        <dbReference type="ARBA" id="ARBA00005001"/>
    </source>
</evidence>
<keyword evidence="7" id="KW-0328">Glycosyltransferase</keyword>
<keyword evidence="6" id="KW-0997">Cell inner membrane</keyword>
<dbReference type="AlphaFoldDB" id="A0A397Q260"/>
<evidence type="ECO:0000256" key="5">
    <source>
        <dbReference type="ARBA" id="ARBA00022475"/>
    </source>
</evidence>
<dbReference type="NCBIfam" id="NF003958">
    <property type="entry name" value="PRK05454.2-1"/>
    <property type="match status" value="1"/>
</dbReference>
<keyword evidence="9 12" id="KW-0812">Transmembrane</keyword>
<dbReference type="InterPro" id="IPR001173">
    <property type="entry name" value="Glyco_trans_2-like"/>
</dbReference>
<dbReference type="PANTHER" id="PTHR43867:SF5">
    <property type="entry name" value="GLUCANS BIOSYNTHESIS GLUCOSYLTRANSFERASE H"/>
    <property type="match status" value="1"/>
</dbReference>
<evidence type="ECO:0000256" key="12">
    <source>
        <dbReference type="SAM" id="Phobius"/>
    </source>
</evidence>
<evidence type="ECO:0000256" key="4">
    <source>
        <dbReference type="ARBA" id="ARBA00020585"/>
    </source>
</evidence>
<comment type="caution">
    <text evidence="14">The sequence shown here is derived from an EMBL/GenBank/DDBJ whole genome shotgun (WGS) entry which is preliminary data.</text>
</comment>
<dbReference type="InterPro" id="IPR029044">
    <property type="entry name" value="Nucleotide-diphossugar_trans"/>
</dbReference>
<feature type="transmembrane region" description="Helical" evidence="12">
    <location>
        <begin position="545"/>
        <end position="564"/>
    </location>
</feature>
<dbReference type="InterPro" id="IPR050321">
    <property type="entry name" value="Glycosyltr_2/OpgH_subfam"/>
</dbReference>
<keyword evidence="8 14" id="KW-0808">Transferase</keyword>
<dbReference type="SUPFAM" id="SSF53448">
    <property type="entry name" value="Nucleotide-diphospho-sugar transferases"/>
    <property type="match status" value="1"/>
</dbReference>